<proteinExistence type="predicted"/>
<feature type="transmembrane region" description="Helical" evidence="2">
    <location>
        <begin position="116"/>
        <end position="138"/>
    </location>
</feature>
<name>A0A485K5X1_9STRA</name>
<feature type="transmembrane region" description="Helical" evidence="2">
    <location>
        <begin position="24"/>
        <end position="45"/>
    </location>
</feature>
<accession>A0A485K5X1</accession>
<feature type="domain" description="RGS" evidence="3">
    <location>
        <begin position="271"/>
        <end position="387"/>
    </location>
</feature>
<dbReference type="EMBL" id="VJMH01000093">
    <property type="protein sequence ID" value="KAF0719107.1"/>
    <property type="molecule type" value="Genomic_DNA"/>
</dbReference>
<gene>
    <name evidence="5" type="primary">Aste57867_1284</name>
    <name evidence="4" type="ORF">As57867_001283</name>
    <name evidence="5" type="ORF">ASTE57867_1284</name>
</gene>
<evidence type="ECO:0000313" key="5">
    <source>
        <dbReference type="EMBL" id="VFT78503.1"/>
    </source>
</evidence>
<feature type="transmembrane region" description="Helical" evidence="2">
    <location>
        <begin position="193"/>
        <end position="209"/>
    </location>
</feature>
<keyword evidence="2" id="KW-0812">Transmembrane</keyword>
<evidence type="ECO:0000259" key="3">
    <source>
        <dbReference type="PROSITE" id="PS50132"/>
    </source>
</evidence>
<dbReference type="EMBL" id="CAADRA010000093">
    <property type="protein sequence ID" value="VFT78503.1"/>
    <property type="molecule type" value="Genomic_DNA"/>
</dbReference>
<evidence type="ECO:0000256" key="1">
    <source>
        <dbReference type="SAM" id="MobiDB-lite"/>
    </source>
</evidence>
<sequence>MPVVLYLYVMHLRHPSIKYRQPHLMVFTGFCCTFYCLGMPLTHVWSESIPAIVHVLVVFVCPSLATLSFLLGVSAVIVLHKITQLLVLHPSFSPDTIHQLMRYRWLLYPHVQRPTVVVASLVVTLPYFFITLSCPGILVAPTTAILRSPIYLSLSVVSLAEVSIVCVAATAISKHLEPVMDNFHLRQTYQKSIRIAGLLVGLSSLHLILDRLAGVSIAPNYFVRQILKSLAAHYIVYFHIYLPVRQLAKTDHAHRRRIVARSSVGNSLAHQLERYLDTHEGFDTFLAFCKLDFRTEELLAWQCIQAFKQDEIDNAAADRVLALCLAPHAPLASPSLTPLYGSDLVHRLAMRKTRDADIVGTAPPATFFDEYQSALLHFLATEFFPRFQTQSPAWQMYSRRRLSLEGLEKVLTMVTTKQASSTHPLPPREVSSLPQPPRGEETPSLPGRINVDAWDSIHPTSERS</sequence>
<dbReference type="AlphaFoldDB" id="A0A485K5X1"/>
<dbReference type="InterPro" id="IPR044926">
    <property type="entry name" value="RGS_subdomain_2"/>
</dbReference>
<keyword evidence="2" id="KW-0472">Membrane</keyword>
<feature type="region of interest" description="Disordered" evidence="1">
    <location>
        <begin position="416"/>
        <end position="464"/>
    </location>
</feature>
<evidence type="ECO:0000313" key="6">
    <source>
        <dbReference type="Proteomes" id="UP000332933"/>
    </source>
</evidence>
<reference evidence="5 6" key="1">
    <citation type="submission" date="2019-03" db="EMBL/GenBank/DDBJ databases">
        <authorList>
            <person name="Gaulin E."/>
            <person name="Dumas B."/>
        </authorList>
    </citation>
    <scope>NUCLEOTIDE SEQUENCE [LARGE SCALE GENOMIC DNA]</scope>
    <source>
        <strain evidence="5">CBS 568.67</strain>
    </source>
</reference>
<dbReference type="SUPFAM" id="SSF48097">
    <property type="entry name" value="Regulator of G-protein signaling, RGS"/>
    <property type="match status" value="1"/>
</dbReference>
<keyword evidence="6" id="KW-1185">Reference proteome</keyword>
<dbReference type="Proteomes" id="UP000332933">
    <property type="component" value="Unassembled WGS sequence"/>
</dbReference>
<evidence type="ECO:0000313" key="4">
    <source>
        <dbReference type="EMBL" id="KAF0719107.1"/>
    </source>
</evidence>
<reference evidence="4" key="2">
    <citation type="submission" date="2019-06" db="EMBL/GenBank/DDBJ databases">
        <title>Genomics analysis of Aphanomyces spp. identifies a new class of oomycete effector associated with host adaptation.</title>
        <authorList>
            <person name="Gaulin E."/>
        </authorList>
    </citation>
    <scope>NUCLEOTIDE SEQUENCE</scope>
    <source>
        <strain evidence="4">CBS 578.67</strain>
    </source>
</reference>
<protein>
    <submittedName>
        <fullName evidence="5">Aste57867_1284 protein</fullName>
    </submittedName>
</protein>
<dbReference type="OrthoDB" id="60887at2759"/>
<evidence type="ECO:0000256" key="2">
    <source>
        <dbReference type="SAM" id="Phobius"/>
    </source>
</evidence>
<dbReference type="InterPro" id="IPR016137">
    <property type="entry name" value="RGS"/>
</dbReference>
<organism evidence="5 6">
    <name type="scientific">Aphanomyces stellatus</name>
    <dbReference type="NCBI Taxonomy" id="120398"/>
    <lineage>
        <taxon>Eukaryota</taxon>
        <taxon>Sar</taxon>
        <taxon>Stramenopiles</taxon>
        <taxon>Oomycota</taxon>
        <taxon>Saprolegniomycetes</taxon>
        <taxon>Saprolegniales</taxon>
        <taxon>Verrucalvaceae</taxon>
        <taxon>Aphanomyces</taxon>
    </lineage>
</organism>
<dbReference type="InterPro" id="IPR036305">
    <property type="entry name" value="RGS_sf"/>
</dbReference>
<keyword evidence="2" id="KW-1133">Transmembrane helix</keyword>
<dbReference type="PROSITE" id="PS50132">
    <property type="entry name" value="RGS"/>
    <property type="match status" value="1"/>
</dbReference>
<dbReference type="Gene3D" id="1.10.167.10">
    <property type="entry name" value="Regulator of G-protein Signalling 4, domain 2"/>
    <property type="match status" value="1"/>
</dbReference>
<feature type="transmembrane region" description="Helical" evidence="2">
    <location>
        <begin position="150"/>
        <end position="172"/>
    </location>
</feature>
<feature type="transmembrane region" description="Helical" evidence="2">
    <location>
        <begin position="51"/>
        <end position="79"/>
    </location>
</feature>